<gene>
    <name evidence="3" type="ORF">I6K02_17040</name>
</gene>
<name>A0A892IBE4_9BURK</name>
<evidence type="ECO:0000259" key="2">
    <source>
        <dbReference type="PROSITE" id="PS50914"/>
    </source>
</evidence>
<sequence>MNGTKRARRGRPAGTASPSDTKRMPPAVRIASILMVSCAWFAMPRHASAEQGTGAKLASQASAIGGQLRDATIVSRARAALVAERGLASGDIDVQVRGRVAELTGTVPDEQQRATAVRIVRGIDGVRSVRDELQVRRK</sequence>
<feature type="domain" description="BON" evidence="2">
    <location>
        <begin position="69"/>
        <end position="137"/>
    </location>
</feature>
<dbReference type="AlphaFoldDB" id="A0A892IBE4"/>
<dbReference type="InterPro" id="IPR007055">
    <property type="entry name" value="BON_dom"/>
</dbReference>
<evidence type="ECO:0000313" key="4">
    <source>
        <dbReference type="Proteomes" id="UP000625568"/>
    </source>
</evidence>
<evidence type="ECO:0000313" key="3">
    <source>
        <dbReference type="EMBL" id="QRO80062.1"/>
    </source>
</evidence>
<dbReference type="GeneID" id="93129981"/>
<dbReference type="EMBL" id="CP069483">
    <property type="protein sequence ID" value="QRO80062.1"/>
    <property type="molecule type" value="Genomic_DNA"/>
</dbReference>
<dbReference type="PANTHER" id="PTHR34606">
    <property type="entry name" value="BON DOMAIN-CONTAINING PROTEIN"/>
    <property type="match status" value="1"/>
</dbReference>
<dbReference type="Pfam" id="PF04972">
    <property type="entry name" value="BON"/>
    <property type="match status" value="1"/>
</dbReference>
<dbReference type="PROSITE" id="PS50914">
    <property type="entry name" value="BON"/>
    <property type="match status" value="1"/>
</dbReference>
<protein>
    <submittedName>
        <fullName evidence="3">BON domain-containing protein</fullName>
    </submittedName>
</protein>
<feature type="region of interest" description="Disordered" evidence="1">
    <location>
        <begin position="1"/>
        <end position="25"/>
    </location>
</feature>
<dbReference type="Proteomes" id="UP000625568">
    <property type="component" value="Chromosome 2"/>
</dbReference>
<keyword evidence="4" id="KW-1185">Reference proteome</keyword>
<dbReference type="Gene3D" id="3.30.1340.30">
    <property type="match status" value="1"/>
</dbReference>
<reference evidence="3 4" key="1">
    <citation type="submission" date="2021-02" db="EMBL/GenBank/DDBJ databases">
        <title>FDA dAtabase for Regulatory Grade micrObial Sequences (FDA-ARGOS): Supporting development and validation of Infectious Disease Dx tests.</title>
        <authorList>
            <person name="Minogue T."/>
            <person name="Wolcott M."/>
            <person name="Wasieloski L."/>
            <person name="Aguilar W."/>
            <person name="Moore D."/>
            <person name="Jaissle J."/>
            <person name="Tallon L."/>
            <person name="Sadzewicz L."/>
            <person name="Zhao X."/>
            <person name="Boylan J."/>
            <person name="Ott S."/>
            <person name="Bowen H."/>
            <person name="Vavikolanu K."/>
            <person name="Mehta A."/>
            <person name="Aluvathingal J."/>
            <person name="Nadendla S."/>
            <person name="Yan Y."/>
            <person name="Sichtig H."/>
        </authorList>
    </citation>
    <scope>NUCLEOTIDE SEQUENCE [LARGE SCALE GENOMIC DNA]</scope>
    <source>
        <strain evidence="3 4">FDAARGOS_1272</strain>
    </source>
</reference>
<evidence type="ECO:0000256" key="1">
    <source>
        <dbReference type="SAM" id="MobiDB-lite"/>
    </source>
</evidence>
<organism evidence="3 4">
    <name type="scientific">Burkholderia dolosa</name>
    <dbReference type="NCBI Taxonomy" id="152500"/>
    <lineage>
        <taxon>Bacteria</taxon>
        <taxon>Pseudomonadati</taxon>
        <taxon>Pseudomonadota</taxon>
        <taxon>Betaproteobacteria</taxon>
        <taxon>Burkholderiales</taxon>
        <taxon>Burkholderiaceae</taxon>
        <taxon>Burkholderia</taxon>
        <taxon>Burkholderia cepacia complex</taxon>
    </lineage>
</organism>
<feature type="compositionally biased region" description="Basic residues" evidence="1">
    <location>
        <begin position="1"/>
        <end position="11"/>
    </location>
</feature>
<proteinExistence type="predicted"/>
<dbReference type="RefSeq" id="WP_035974113.1">
    <property type="nucleotide sequence ID" value="NZ_CABVPR010000041.1"/>
</dbReference>
<accession>A0A892IBE4</accession>
<dbReference type="PANTHER" id="PTHR34606:SF15">
    <property type="entry name" value="BON DOMAIN-CONTAINING PROTEIN"/>
    <property type="match status" value="1"/>
</dbReference>
<dbReference type="InterPro" id="IPR051686">
    <property type="entry name" value="Lipoprotein_DolP"/>
</dbReference>